<organism evidence="2 3">
    <name type="scientific">Galerina marginata (strain CBS 339.88)</name>
    <dbReference type="NCBI Taxonomy" id="685588"/>
    <lineage>
        <taxon>Eukaryota</taxon>
        <taxon>Fungi</taxon>
        <taxon>Dikarya</taxon>
        <taxon>Basidiomycota</taxon>
        <taxon>Agaricomycotina</taxon>
        <taxon>Agaricomycetes</taxon>
        <taxon>Agaricomycetidae</taxon>
        <taxon>Agaricales</taxon>
        <taxon>Agaricineae</taxon>
        <taxon>Strophariaceae</taxon>
        <taxon>Galerina</taxon>
    </lineage>
</organism>
<name>A0A067SN89_GALM3</name>
<feature type="region of interest" description="Disordered" evidence="1">
    <location>
        <begin position="57"/>
        <end position="159"/>
    </location>
</feature>
<dbReference type="STRING" id="685588.A0A067SN89"/>
<evidence type="ECO:0000313" key="3">
    <source>
        <dbReference type="Proteomes" id="UP000027222"/>
    </source>
</evidence>
<dbReference type="OrthoDB" id="3037592at2759"/>
<sequence>MDQCAVGPNGELLDESKIVWVNDPDDPTPISPAPSLLTRVHPFFTGGLVPAVMVAGSRRSGRISKPSKRMLDPDNSERAEGSKRPKASRPAILESDTEDNEDPDDVDEPGATTDGDDAANDTDKDSEMADVEAAEEAYAATKAMGDNDRDVSPFFSANLSLKPFFNS</sequence>
<feature type="compositionally biased region" description="Basic and acidic residues" evidence="1">
    <location>
        <begin position="69"/>
        <end position="83"/>
    </location>
</feature>
<accession>A0A067SN89</accession>
<feature type="compositionally biased region" description="Acidic residues" evidence="1">
    <location>
        <begin position="95"/>
        <end position="120"/>
    </location>
</feature>
<dbReference type="AlphaFoldDB" id="A0A067SN89"/>
<evidence type="ECO:0000313" key="2">
    <source>
        <dbReference type="EMBL" id="KDR71462.1"/>
    </source>
</evidence>
<reference evidence="3" key="1">
    <citation type="journal article" date="2014" name="Proc. Natl. Acad. Sci. U.S.A.">
        <title>Extensive sampling of basidiomycete genomes demonstrates inadequacy of the white-rot/brown-rot paradigm for wood decay fungi.</title>
        <authorList>
            <person name="Riley R."/>
            <person name="Salamov A.A."/>
            <person name="Brown D.W."/>
            <person name="Nagy L.G."/>
            <person name="Floudas D."/>
            <person name="Held B.W."/>
            <person name="Levasseur A."/>
            <person name="Lombard V."/>
            <person name="Morin E."/>
            <person name="Otillar R."/>
            <person name="Lindquist E.A."/>
            <person name="Sun H."/>
            <person name="LaButti K.M."/>
            <person name="Schmutz J."/>
            <person name="Jabbour D."/>
            <person name="Luo H."/>
            <person name="Baker S.E."/>
            <person name="Pisabarro A.G."/>
            <person name="Walton J.D."/>
            <person name="Blanchette R.A."/>
            <person name="Henrissat B."/>
            <person name="Martin F."/>
            <person name="Cullen D."/>
            <person name="Hibbett D.S."/>
            <person name="Grigoriev I.V."/>
        </authorList>
    </citation>
    <scope>NUCLEOTIDE SEQUENCE [LARGE SCALE GENOMIC DNA]</scope>
    <source>
        <strain evidence="3">CBS 339.88</strain>
    </source>
</reference>
<gene>
    <name evidence="2" type="ORF">GALMADRAFT_143735</name>
</gene>
<dbReference type="Proteomes" id="UP000027222">
    <property type="component" value="Unassembled WGS sequence"/>
</dbReference>
<feature type="compositionally biased region" description="Basic residues" evidence="1">
    <location>
        <begin position="59"/>
        <end position="68"/>
    </location>
</feature>
<dbReference type="EMBL" id="KL142392">
    <property type="protein sequence ID" value="KDR71462.1"/>
    <property type="molecule type" value="Genomic_DNA"/>
</dbReference>
<evidence type="ECO:0000256" key="1">
    <source>
        <dbReference type="SAM" id="MobiDB-lite"/>
    </source>
</evidence>
<protein>
    <submittedName>
        <fullName evidence="2">Uncharacterized protein</fullName>
    </submittedName>
</protein>
<proteinExistence type="predicted"/>
<dbReference type="HOGENOM" id="CLU_1594664_0_0_1"/>
<keyword evidence="3" id="KW-1185">Reference proteome</keyword>